<proteinExistence type="predicted"/>
<gene>
    <name evidence="1" type="ORF">RSOLAG1IB_02117</name>
</gene>
<reference evidence="1 2" key="1">
    <citation type="submission" date="2014-11" db="EMBL/GenBank/DDBJ databases">
        <authorList>
            <person name="Wibberg Daniel"/>
        </authorList>
    </citation>
    <scope>NUCLEOTIDE SEQUENCE [LARGE SCALE GENOMIC DNA]</scope>
    <source>
        <strain evidence="1">Rhizoctonia solani AG1-IB 7/3/14</strain>
    </source>
</reference>
<dbReference type="EMBL" id="LN679102">
    <property type="protein sequence ID" value="CEL57378.1"/>
    <property type="molecule type" value="Genomic_DNA"/>
</dbReference>
<name>A0A0B7FMC1_THACB</name>
<sequence length="149" mass="16187">MSSLPPPQYVLISQCVPPREDDAEGSRTMLVHPQVHYQYADDPPTAIPMSLPTEAQLIYLDFDPSDPSSTQVRSASNTIVATDLLVTDAAGAPATEHPHLYVVVAGETSTKSTSESDPKLVLHDYRERLSASRHVIGTHASHPRSETES</sequence>
<evidence type="ECO:0000313" key="1">
    <source>
        <dbReference type="EMBL" id="CEL57378.1"/>
    </source>
</evidence>
<dbReference type="OrthoDB" id="3192267at2759"/>
<dbReference type="AlphaFoldDB" id="A0A0B7FMC1"/>
<protein>
    <submittedName>
        <fullName evidence="1">Uncharacterized protein</fullName>
    </submittedName>
</protein>
<evidence type="ECO:0000313" key="2">
    <source>
        <dbReference type="Proteomes" id="UP000059188"/>
    </source>
</evidence>
<keyword evidence="2" id="KW-1185">Reference proteome</keyword>
<organism evidence="1 2">
    <name type="scientific">Thanatephorus cucumeris (strain AG1-IB / isolate 7/3/14)</name>
    <name type="common">Lettuce bottom rot fungus</name>
    <name type="synonym">Rhizoctonia solani</name>
    <dbReference type="NCBI Taxonomy" id="1108050"/>
    <lineage>
        <taxon>Eukaryota</taxon>
        <taxon>Fungi</taxon>
        <taxon>Dikarya</taxon>
        <taxon>Basidiomycota</taxon>
        <taxon>Agaricomycotina</taxon>
        <taxon>Agaricomycetes</taxon>
        <taxon>Cantharellales</taxon>
        <taxon>Ceratobasidiaceae</taxon>
        <taxon>Rhizoctonia</taxon>
        <taxon>Rhizoctonia solani AG-1</taxon>
    </lineage>
</organism>
<dbReference type="Proteomes" id="UP000059188">
    <property type="component" value="Unassembled WGS sequence"/>
</dbReference>
<accession>A0A0B7FMC1</accession>